<dbReference type="Pfam" id="PF00378">
    <property type="entry name" value="ECH_1"/>
    <property type="match status" value="1"/>
</dbReference>
<dbReference type="InterPro" id="IPR029045">
    <property type="entry name" value="ClpP/crotonase-like_dom_sf"/>
</dbReference>
<name>A0A4R3HWA5_PAULE</name>
<comment type="similarity">
    <text evidence="1">Belongs to the enoyl-CoA hydratase/isomerase family.</text>
</comment>
<dbReference type="SUPFAM" id="SSF52096">
    <property type="entry name" value="ClpP/crotonase"/>
    <property type="match status" value="1"/>
</dbReference>
<dbReference type="Proteomes" id="UP000295382">
    <property type="component" value="Unassembled WGS sequence"/>
</dbReference>
<sequence length="223" mass="23607">MAYRTVDIEHGGGSLATVWLNRPGHGNAIDATMLDELSAVFGELNIAPSLRAIVLAARGPVFCAGVASDENPGHVTNPGRPEAAAIAALLDTIHACRVPVVASVQGDCHGVGMALVAACDIVLAAGQASFSMHDASEPAEAMLSWLARTMPARAVQRYFLTGERFSAFDARQLGLVHEVVAADALDERLQIMVGALLRTEPQALARRRQLLRQLASRQPDQAV</sequence>
<gene>
    <name evidence="2" type="ORF">EDC30_104235</name>
</gene>
<proteinExistence type="inferred from homology"/>
<dbReference type="InterPro" id="IPR001753">
    <property type="entry name" value="Enoyl-CoA_hydra/iso"/>
</dbReference>
<evidence type="ECO:0000313" key="3">
    <source>
        <dbReference type="Proteomes" id="UP000295382"/>
    </source>
</evidence>
<dbReference type="CDD" id="cd06558">
    <property type="entry name" value="crotonase-like"/>
    <property type="match status" value="1"/>
</dbReference>
<comment type="caution">
    <text evidence="2">The sequence shown here is derived from an EMBL/GenBank/DDBJ whole genome shotgun (WGS) entry which is preliminary data.</text>
</comment>
<dbReference type="PANTHER" id="PTHR42964">
    <property type="entry name" value="ENOYL-COA HYDRATASE"/>
    <property type="match status" value="1"/>
</dbReference>
<dbReference type="PANTHER" id="PTHR42964:SF1">
    <property type="entry name" value="POLYKETIDE BIOSYNTHESIS ENOYL-COA HYDRATASE PKSH-RELATED"/>
    <property type="match status" value="1"/>
</dbReference>
<dbReference type="RefSeq" id="WP_165973768.1">
    <property type="nucleotide sequence ID" value="NZ_SLZQ01000004.1"/>
</dbReference>
<dbReference type="AlphaFoldDB" id="A0A4R3HWA5"/>
<dbReference type="GO" id="GO:0003824">
    <property type="term" value="F:catalytic activity"/>
    <property type="evidence" value="ECO:0007669"/>
    <property type="project" value="UniProtKB-ARBA"/>
</dbReference>
<accession>A0A4R3HWA5</accession>
<organism evidence="2 3">
    <name type="scientific">Paucimonas lemoignei</name>
    <name type="common">Pseudomonas lemoignei</name>
    <dbReference type="NCBI Taxonomy" id="29443"/>
    <lineage>
        <taxon>Bacteria</taxon>
        <taxon>Pseudomonadati</taxon>
        <taxon>Pseudomonadota</taxon>
        <taxon>Betaproteobacteria</taxon>
        <taxon>Burkholderiales</taxon>
        <taxon>Burkholderiaceae</taxon>
        <taxon>Paucimonas</taxon>
    </lineage>
</organism>
<keyword evidence="3" id="KW-1185">Reference proteome</keyword>
<dbReference type="InterPro" id="IPR051683">
    <property type="entry name" value="Enoyl-CoA_Hydratase/Isomerase"/>
</dbReference>
<dbReference type="Gene3D" id="3.90.226.10">
    <property type="entry name" value="2-enoyl-CoA Hydratase, Chain A, domain 1"/>
    <property type="match status" value="1"/>
</dbReference>
<reference evidence="2 3" key="1">
    <citation type="submission" date="2019-03" db="EMBL/GenBank/DDBJ databases">
        <title>Genomic Encyclopedia of Type Strains, Phase IV (KMG-IV): sequencing the most valuable type-strain genomes for metagenomic binning, comparative biology and taxonomic classification.</title>
        <authorList>
            <person name="Goeker M."/>
        </authorList>
    </citation>
    <scope>NUCLEOTIDE SEQUENCE [LARGE SCALE GENOMIC DNA]</scope>
    <source>
        <strain evidence="2 3">DSM 7445</strain>
    </source>
</reference>
<evidence type="ECO:0000256" key="1">
    <source>
        <dbReference type="ARBA" id="ARBA00005254"/>
    </source>
</evidence>
<protein>
    <submittedName>
        <fullName evidence="2">Methylglutaconyl-CoA hydratase</fullName>
    </submittedName>
</protein>
<evidence type="ECO:0000313" key="2">
    <source>
        <dbReference type="EMBL" id="TCS37432.1"/>
    </source>
</evidence>
<dbReference type="EMBL" id="SLZQ01000004">
    <property type="protein sequence ID" value="TCS37432.1"/>
    <property type="molecule type" value="Genomic_DNA"/>
</dbReference>